<keyword evidence="2" id="KW-1185">Reference proteome</keyword>
<comment type="caution">
    <text evidence="1">The sequence shown here is derived from an EMBL/GenBank/DDBJ whole genome shotgun (WGS) entry which is preliminary data.</text>
</comment>
<dbReference type="Proteomes" id="UP000248090">
    <property type="component" value="Unassembled WGS sequence"/>
</dbReference>
<organism evidence="1 2">
    <name type="scientific">Pokkaliibacter plantistimulans</name>
    <dbReference type="NCBI Taxonomy" id="1635171"/>
    <lineage>
        <taxon>Bacteria</taxon>
        <taxon>Pseudomonadati</taxon>
        <taxon>Pseudomonadota</taxon>
        <taxon>Gammaproteobacteria</taxon>
        <taxon>Oceanospirillales</taxon>
        <taxon>Balneatrichaceae</taxon>
        <taxon>Pokkaliibacter</taxon>
    </lineage>
</organism>
<dbReference type="EMBL" id="LAPT01000062">
    <property type="protein sequence ID" value="PXF30857.1"/>
    <property type="molecule type" value="Genomic_DNA"/>
</dbReference>
<evidence type="ECO:0000313" key="1">
    <source>
        <dbReference type="EMBL" id="PXF30857.1"/>
    </source>
</evidence>
<accession>A0ABX5LXE3</accession>
<name>A0ABX5LXE3_9GAMM</name>
<reference evidence="1 2" key="1">
    <citation type="submission" date="2015-03" db="EMBL/GenBank/DDBJ databases">
        <authorList>
            <person name="Krishnan R."/>
            <person name="Midha S."/>
            <person name="Patil P.B."/>
            <person name="Rameshkumar N."/>
        </authorList>
    </citation>
    <scope>NUCLEOTIDE SEQUENCE [LARGE SCALE GENOMIC DNA]</scope>
    <source>
        <strain evidence="1 2">L1E11</strain>
    </source>
</reference>
<sequence>MLKSSCIHLRHSVSHLASGMSETDINQILVNGASISLQNLKRARSYESLLFYYAEISVYLEVSLSEGAGISDWSRATLSSLFAEAAEEFMQRKRSYSPASLVGGT</sequence>
<gene>
    <name evidence="1" type="ORF">WH50_13160</name>
</gene>
<evidence type="ECO:0000313" key="2">
    <source>
        <dbReference type="Proteomes" id="UP000248090"/>
    </source>
</evidence>
<protein>
    <submittedName>
        <fullName evidence="1">Uncharacterized protein</fullName>
    </submittedName>
</protein>
<proteinExistence type="predicted"/>